<evidence type="ECO:0000256" key="2">
    <source>
        <dbReference type="SAM" id="SignalP"/>
    </source>
</evidence>
<keyword evidence="4" id="KW-0969">Cilium</keyword>
<keyword evidence="4" id="KW-0282">Flagellum</keyword>
<dbReference type="Gene3D" id="2.30.30.760">
    <property type="match status" value="1"/>
</dbReference>
<dbReference type="InterPro" id="IPR039246">
    <property type="entry name" value="Flagellar_FlgA"/>
</dbReference>
<feature type="signal peptide" evidence="2">
    <location>
        <begin position="1"/>
        <end position="22"/>
    </location>
</feature>
<keyword evidence="2" id="KW-0732">Signal</keyword>
<dbReference type="NCBIfam" id="TIGR03170">
    <property type="entry name" value="flgA_cterm"/>
    <property type="match status" value="1"/>
</dbReference>
<evidence type="ECO:0000259" key="3">
    <source>
        <dbReference type="Pfam" id="PF13144"/>
    </source>
</evidence>
<feature type="region of interest" description="Disordered" evidence="1">
    <location>
        <begin position="145"/>
        <end position="192"/>
    </location>
</feature>
<feature type="compositionally biased region" description="Low complexity" evidence="1">
    <location>
        <begin position="154"/>
        <end position="168"/>
    </location>
</feature>
<dbReference type="AlphaFoldDB" id="A0A518DR43"/>
<reference evidence="4 5" key="1">
    <citation type="submission" date="2019-02" db="EMBL/GenBank/DDBJ databases">
        <title>Deep-cultivation of Planctomycetes and their phenomic and genomic characterization uncovers novel biology.</title>
        <authorList>
            <person name="Wiegand S."/>
            <person name="Jogler M."/>
            <person name="Boedeker C."/>
            <person name="Pinto D."/>
            <person name="Vollmers J."/>
            <person name="Rivas-Marin E."/>
            <person name="Kohn T."/>
            <person name="Peeters S.H."/>
            <person name="Heuer A."/>
            <person name="Rast P."/>
            <person name="Oberbeckmann S."/>
            <person name="Bunk B."/>
            <person name="Jeske O."/>
            <person name="Meyerdierks A."/>
            <person name="Storesund J.E."/>
            <person name="Kallscheuer N."/>
            <person name="Luecker S."/>
            <person name="Lage O.M."/>
            <person name="Pohl T."/>
            <person name="Merkel B.J."/>
            <person name="Hornburger P."/>
            <person name="Mueller R.-W."/>
            <person name="Bruemmer F."/>
            <person name="Labrenz M."/>
            <person name="Spormann A.M."/>
            <person name="Op den Camp H."/>
            <person name="Overmann J."/>
            <person name="Amann R."/>
            <person name="Jetten M.S.M."/>
            <person name="Mascher T."/>
            <person name="Medema M.H."/>
            <person name="Devos D.P."/>
            <person name="Kaster A.-K."/>
            <person name="Ovreas L."/>
            <person name="Rohde M."/>
            <person name="Galperin M.Y."/>
            <person name="Jogler C."/>
        </authorList>
    </citation>
    <scope>NUCLEOTIDE SEQUENCE [LARGE SCALE GENOMIC DNA]</scope>
    <source>
        <strain evidence="4 5">Pla85_3_4</strain>
    </source>
</reference>
<accession>A0A518DR43</accession>
<feature type="chain" id="PRO_5021957104" evidence="2">
    <location>
        <begin position="23"/>
        <end position="426"/>
    </location>
</feature>
<dbReference type="GO" id="GO:0044780">
    <property type="term" value="P:bacterial-type flagellum assembly"/>
    <property type="evidence" value="ECO:0007669"/>
    <property type="project" value="InterPro"/>
</dbReference>
<evidence type="ECO:0000313" key="5">
    <source>
        <dbReference type="Proteomes" id="UP000317648"/>
    </source>
</evidence>
<proteinExistence type="predicted"/>
<feature type="domain" description="Flagella basal body P-ring formation protein FlgA SAF" evidence="3">
    <location>
        <begin position="286"/>
        <end position="406"/>
    </location>
</feature>
<keyword evidence="5" id="KW-1185">Reference proteome</keyword>
<name>A0A518DR43_9BACT</name>
<evidence type="ECO:0000313" key="4">
    <source>
        <dbReference type="EMBL" id="QDU94307.1"/>
    </source>
</evidence>
<dbReference type="InterPro" id="IPR017585">
    <property type="entry name" value="SAF_FlgA"/>
</dbReference>
<dbReference type="PANTHER" id="PTHR36307:SF1">
    <property type="entry name" value="FLAGELLA BASAL BODY P-RING FORMATION PROTEIN FLGA"/>
    <property type="match status" value="1"/>
</dbReference>
<feature type="compositionally biased region" description="Polar residues" evidence="1">
    <location>
        <begin position="169"/>
        <end position="178"/>
    </location>
</feature>
<dbReference type="EMBL" id="CP036433">
    <property type="protein sequence ID" value="QDU94307.1"/>
    <property type="molecule type" value="Genomic_DNA"/>
</dbReference>
<dbReference type="PANTHER" id="PTHR36307">
    <property type="entry name" value="FLAGELLA BASAL BODY P-RING FORMATION PROTEIN FLGA"/>
    <property type="match status" value="1"/>
</dbReference>
<organism evidence="4 5">
    <name type="scientific">Lignipirellula cremea</name>
    <dbReference type="NCBI Taxonomy" id="2528010"/>
    <lineage>
        <taxon>Bacteria</taxon>
        <taxon>Pseudomonadati</taxon>
        <taxon>Planctomycetota</taxon>
        <taxon>Planctomycetia</taxon>
        <taxon>Pirellulales</taxon>
        <taxon>Pirellulaceae</taxon>
        <taxon>Lignipirellula</taxon>
    </lineage>
</organism>
<protein>
    <submittedName>
        <fullName evidence="4">Flagellar basal body P-ring biosynthesis protein FlgA</fullName>
    </submittedName>
</protein>
<dbReference type="RefSeq" id="WP_197443159.1">
    <property type="nucleotide sequence ID" value="NZ_CP036433.1"/>
</dbReference>
<dbReference type="Gene3D" id="3.90.1210.10">
    <property type="entry name" value="Antifreeze-like/N-acetylneuraminic acid synthase C-terminal domain"/>
    <property type="match status" value="1"/>
</dbReference>
<dbReference type="Proteomes" id="UP000317648">
    <property type="component" value="Chromosome"/>
</dbReference>
<dbReference type="CDD" id="cd11614">
    <property type="entry name" value="SAF_CpaB_FlgA_like"/>
    <property type="match status" value="1"/>
</dbReference>
<dbReference type="KEGG" id="lcre:Pla8534_20960"/>
<sequence precursor="true">MMRLKIAMFLLTISLSHLSAEASEVHLQSHAQPARPLVVLGDIAKIYDVDPANAAKLAAIELFPAPSRPTAFRIRELQDLLSLRGCDMSKCRFEGASVILVQPYQAGQSTAASDQNAFARQRVSARQADSSSLVRQIAWPEVSAADNARKSPVQQASASQHMASQHMATQSPAAQSAAYTAPVARASSNREQPQYDLRAQVWDRVEAAIVQHLQETADPDAAWQVVIDGVLRQQFVLESASQLQAIGGSEPWTGKQQFTLLVDGGQIPQHRLLITANVQRPTALAVAVNTTVTRGEILRADQLILAQVQDNRTGRKVLHNLEDVVGKELLRTLNAGDFIEPQAVRSPLLVKRNQVITVIAINGGVRVRTQVRSLDEGAMGELVSVQTLDRKQNFTAQVSGHDQAEIHLNSTGSATPVARASLTDRK</sequence>
<evidence type="ECO:0000256" key="1">
    <source>
        <dbReference type="SAM" id="MobiDB-lite"/>
    </source>
</evidence>
<keyword evidence="4" id="KW-0966">Cell projection</keyword>
<dbReference type="Pfam" id="PF13144">
    <property type="entry name" value="ChapFlgA"/>
    <property type="match status" value="1"/>
</dbReference>
<gene>
    <name evidence="4" type="ORF">Pla8534_20960</name>
</gene>